<keyword evidence="2" id="KW-1185">Reference proteome</keyword>
<evidence type="ECO:0000313" key="2">
    <source>
        <dbReference type="Proteomes" id="UP001064048"/>
    </source>
</evidence>
<reference evidence="1 2" key="1">
    <citation type="journal article" date="2022" name="Genome Biol. Evol.">
        <title>The Spruce Budworm Genome: Reconstructing the Evolutionary History of Antifreeze Proteins.</title>
        <authorList>
            <person name="Beliveau C."/>
            <person name="Gagne P."/>
            <person name="Picq S."/>
            <person name="Vernygora O."/>
            <person name="Keeling C.I."/>
            <person name="Pinkney K."/>
            <person name="Doucet D."/>
            <person name="Wen F."/>
            <person name="Johnston J.S."/>
            <person name="Maaroufi H."/>
            <person name="Boyle B."/>
            <person name="Laroche J."/>
            <person name="Dewar K."/>
            <person name="Juretic N."/>
            <person name="Blackburn G."/>
            <person name="Nisole A."/>
            <person name="Brunet B."/>
            <person name="Brandao M."/>
            <person name="Lumley L."/>
            <person name="Duan J."/>
            <person name="Quan G."/>
            <person name="Lucarotti C.J."/>
            <person name="Roe A.D."/>
            <person name="Sperling F.A.H."/>
            <person name="Levesque R.C."/>
            <person name="Cusson M."/>
        </authorList>
    </citation>
    <scope>NUCLEOTIDE SEQUENCE [LARGE SCALE GENOMIC DNA]</scope>
    <source>
        <strain evidence="1">Glfc:IPQL:Cfum</strain>
    </source>
</reference>
<protein>
    <submittedName>
        <fullName evidence="1">Uncharacterized protein</fullName>
    </submittedName>
</protein>
<accession>A0ACC0JH03</accession>
<sequence>MSQCCVFFSYCGDGSRRPSCVCVLVCASLSVCVCVVMHAAPRPGYGLRSSTLPANTNGHAQAPARVDERLRSSNSYTILLPAKVIRGLQYFEHRNCLSASAADQDAVLTQIAAKTDGRLDKMVSSLRQAPRPGYGLAARSHTFSSSTGGDFTFSGMGDKTHSTDFSSGKSDSEYTLLGAVLARWRSRRLQSTHIGAVVESAASKVWLVWPRLVRMFANKRLSVVRSPDSGQPRLSQYLSPVL</sequence>
<comment type="caution">
    <text evidence="1">The sequence shown here is derived from an EMBL/GenBank/DDBJ whole genome shotgun (WGS) entry which is preliminary data.</text>
</comment>
<dbReference type="EMBL" id="CM046125">
    <property type="protein sequence ID" value="KAI8423369.1"/>
    <property type="molecule type" value="Genomic_DNA"/>
</dbReference>
<gene>
    <name evidence="1" type="ORF">MSG28_014370</name>
</gene>
<name>A0ACC0JH03_CHOFU</name>
<organism evidence="1 2">
    <name type="scientific">Choristoneura fumiferana</name>
    <name type="common">Spruce budworm moth</name>
    <name type="synonym">Archips fumiferana</name>
    <dbReference type="NCBI Taxonomy" id="7141"/>
    <lineage>
        <taxon>Eukaryota</taxon>
        <taxon>Metazoa</taxon>
        <taxon>Ecdysozoa</taxon>
        <taxon>Arthropoda</taxon>
        <taxon>Hexapoda</taxon>
        <taxon>Insecta</taxon>
        <taxon>Pterygota</taxon>
        <taxon>Neoptera</taxon>
        <taxon>Endopterygota</taxon>
        <taxon>Lepidoptera</taxon>
        <taxon>Glossata</taxon>
        <taxon>Ditrysia</taxon>
        <taxon>Tortricoidea</taxon>
        <taxon>Tortricidae</taxon>
        <taxon>Tortricinae</taxon>
        <taxon>Choristoneura</taxon>
    </lineage>
</organism>
<proteinExistence type="predicted"/>
<evidence type="ECO:0000313" key="1">
    <source>
        <dbReference type="EMBL" id="KAI8423369.1"/>
    </source>
</evidence>
<dbReference type="Proteomes" id="UP001064048">
    <property type="component" value="Chromosome 25"/>
</dbReference>